<accession>J3MDU9</accession>
<dbReference type="HOGENOM" id="CLU_322302_0_0_1"/>
<dbReference type="eggNOG" id="ENOG502QU8G">
    <property type="taxonomic scope" value="Eukaryota"/>
</dbReference>
<feature type="region of interest" description="Disordered" evidence="1">
    <location>
        <begin position="355"/>
        <end position="386"/>
    </location>
</feature>
<dbReference type="PANTHER" id="PTHR34962:SF1">
    <property type="entry name" value="EMBRYO DEFECTIVE 1703-RELATED"/>
    <property type="match status" value="1"/>
</dbReference>
<dbReference type="PANTHER" id="PTHR34962">
    <property type="entry name" value="EMBRYO DEFECTIVE 1703-RELATED"/>
    <property type="match status" value="1"/>
</dbReference>
<dbReference type="EnsemblPlants" id="OB06G21930.1">
    <property type="protein sequence ID" value="OB06G21930.1"/>
    <property type="gene ID" value="OB06G21930"/>
</dbReference>
<keyword evidence="3" id="KW-1185">Reference proteome</keyword>
<reference evidence="2" key="2">
    <citation type="submission" date="2013-04" db="UniProtKB">
        <authorList>
            <consortium name="EnsemblPlants"/>
        </authorList>
    </citation>
    <scope>IDENTIFICATION</scope>
</reference>
<protein>
    <submittedName>
        <fullName evidence="2">Uncharacterized protein</fullName>
    </submittedName>
</protein>
<dbReference type="Proteomes" id="UP000006038">
    <property type="component" value="Chromosome 6"/>
</dbReference>
<dbReference type="Gramene" id="OB06G21930.1">
    <property type="protein sequence ID" value="OB06G21930.1"/>
    <property type="gene ID" value="OB06G21930"/>
</dbReference>
<evidence type="ECO:0000313" key="2">
    <source>
        <dbReference type="EnsemblPlants" id="OB06G21930.1"/>
    </source>
</evidence>
<sequence length="890" mass="97611">MAASSSSRLFASLHTSSSQITGRPAAAWRDPLGLPAPAVRVPKSGSLDAKRLPDLDRETGISGGLDAVRSGIFVSEWNLEGGTDVVRVTETGSGIVGNAEVEGHDGNVEDVMISGARALAGEFDTGECEVSKDSSLSQFLTFETKEPLAVQIDKPQLVGIALSGFATLCAACIVLVVSKLIWGDDKKYLPRNMYEILRPGMNEGELDKGGINVVPKNVKSPADLLGRPQLDRRKLMNNINRAKRSRELCTLSNVFGYCSVANCCDAIITEIRRMVTNVHMLFTEILKESKTRRQNYVLLPHPVSTNGQVVSASHGQFSACLSDMLGSTKLPDISISNNIIEESVESSVDFKNGSHDMDSSVKDQNNVGDIELPKTTPTSHMPIDAKNSKPMIDMAEIEEYSDSPYEYIPDLIPSFEFEGKRKFPDIGMRNADDFFGIKSSSEISSDTEVIDTNDNSHQFSINVVSKVADNLSSGYSNITAFESESKKIPMDINGNDLNNFRDIEPPSTFANDDVQAVQYEQFCHSISMIGKEAHINPATADVLTTKSPQRISEEPLDLMRENVQSIQEPSGSIMDDKHIVHANQINNIASSEADSTGTIDNASTSSVYALPEESIWQSAKKLTKNTSYNEEPEESIIKRKIKMHQEVCKDNDAQTKNNVGGVPEIGTKVDPSNGVCKTERVAKKRLKKMPCDKGVKVPTQDIVQSNSMAGKKSCSQNVKRTRNNLKSAPRNQGAQTRQEISETAPIVNLPDDAPRAENMKPFHGSGSSGEIRSPMYSDTFNEAQPNGFSIGTMRKEKPKHNFQALESVDAAAVKIETNKHADNVRNERAIDFDISNLGVTTPKKMTKRNTGGGMFRIKNMLSVIKTEVVMVGITYEHRRRTKEQAEHLAR</sequence>
<dbReference type="STRING" id="4533.J3MDU9"/>
<evidence type="ECO:0000313" key="3">
    <source>
        <dbReference type="Proteomes" id="UP000006038"/>
    </source>
</evidence>
<name>J3MDU9_ORYBR</name>
<reference evidence="2" key="1">
    <citation type="journal article" date="2013" name="Nat. Commun.">
        <title>Whole-genome sequencing of Oryza brachyantha reveals mechanisms underlying Oryza genome evolution.</title>
        <authorList>
            <person name="Chen J."/>
            <person name="Huang Q."/>
            <person name="Gao D."/>
            <person name="Wang J."/>
            <person name="Lang Y."/>
            <person name="Liu T."/>
            <person name="Li B."/>
            <person name="Bai Z."/>
            <person name="Luis Goicoechea J."/>
            <person name="Liang C."/>
            <person name="Chen C."/>
            <person name="Zhang W."/>
            <person name="Sun S."/>
            <person name="Liao Y."/>
            <person name="Zhang X."/>
            <person name="Yang L."/>
            <person name="Song C."/>
            <person name="Wang M."/>
            <person name="Shi J."/>
            <person name="Liu G."/>
            <person name="Liu J."/>
            <person name="Zhou H."/>
            <person name="Zhou W."/>
            <person name="Yu Q."/>
            <person name="An N."/>
            <person name="Chen Y."/>
            <person name="Cai Q."/>
            <person name="Wang B."/>
            <person name="Liu B."/>
            <person name="Min J."/>
            <person name="Huang Y."/>
            <person name="Wu H."/>
            <person name="Li Z."/>
            <person name="Zhang Y."/>
            <person name="Yin Y."/>
            <person name="Song W."/>
            <person name="Jiang J."/>
            <person name="Jackson S.A."/>
            <person name="Wing R.A."/>
            <person name="Wang J."/>
            <person name="Chen M."/>
        </authorList>
    </citation>
    <scope>NUCLEOTIDE SEQUENCE [LARGE SCALE GENOMIC DNA]</scope>
    <source>
        <strain evidence="2">cv. IRGC 101232</strain>
    </source>
</reference>
<organism evidence="2">
    <name type="scientific">Oryza brachyantha</name>
    <name type="common">malo sina</name>
    <dbReference type="NCBI Taxonomy" id="4533"/>
    <lineage>
        <taxon>Eukaryota</taxon>
        <taxon>Viridiplantae</taxon>
        <taxon>Streptophyta</taxon>
        <taxon>Embryophyta</taxon>
        <taxon>Tracheophyta</taxon>
        <taxon>Spermatophyta</taxon>
        <taxon>Magnoliopsida</taxon>
        <taxon>Liliopsida</taxon>
        <taxon>Poales</taxon>
        <taxon>Poaceae</taxon>
        <taxon>BOP clade</taxon>
        <taxon>Oryzoideae</taxon>
        <taxon>Oryzeae</taxon>
        <taxon>Oryzinae</taxon>
        <taxon>Oryza</taxon>
    </lineage>
</organism>
<evidence type="ECO:0000256" key="1">
    <source>
        <dbReference type="SAM" id="MobiDB-lite"/>
    </source>
</evidence>
<proteinExistence type="predicted"/>
<dbReference type="AlphaFoldDB" id="J3MDU9"/>
<dbReference type="OMA" id="RMVTNVH"/>